<evidence type="ECO:0000313" key="2">
    <source>
        <dbReference type="Proteomes" id="UP000060016"/>
    </source>
</evidence>
<dbReference type="RefSeq" id="WP_052206416.1">
    <property type="nucleotide sequence ID" value="NZ_BAAAGW010000017.1"/>
</dbReference>
<dbReference type="PANTHER" id="PTHR35810:SF1">
    <property type="entry name" value="CYTOPLASMIC PROTEIN"/>
    <property type="match status" value="1"/>
</dbReference>
<reference evidence="1 2" key="1">
    <citation type="submission" date="2015-08" db="EMBL/GenBank/DDBJ databases">
        <authorList>
            <person name="Babu N.S."/>
            <person name="Beckwith C.J."/>
            <person name="Beseler K.G."/>
            <person name="Brison A."/>
            <person name="Carone J.V."/>
            <person name="Caskin T.P."/>
            <person name="Diamond M."/>
            <person name="Durham M.E."/>
            <person name="Foxe J.M."/>
            <person name="Go M."/>
            <person name="Henderson B.A."/>
            <person name="Jones I.B."/>
            <person name="McGettigan J.A."/>
            <person name="Micheletti S.J."/>
            <person name="Nasrallah M.E."/>
            <person name="Ortiz D."/>
            <person name="Piller C.R."/>
            <person name="Privatt S.R."/>
            <person name="Schneider S.L."/>
            <person name="Sharp S."/>
            <person name="Smith T.C."/>
            <person name="Stanton J.D."/>
            <person name="Ullery H.E."/>
            <person name="Wilson R.J."/>
            <person name="Serrano M.G."/>
            <person name="Buck G."/>
            <person name="Lee V."/>
            <person name="Wang Y."/>
            <person name="Carvalho R."/>
            <person name="Voegtly L."/>
            <person name="Shi R."/>
            <person name="Duckworth R."/>
            <person name="Johnson A."/>
            <person name="Loviza R."/>
            <person name="Walstead R."/>
            <person name="Shah Z."/>
            <person name="Kiflezghi M."/>
            <person name="Wade K."/>
            <person name="Ball S.L."/>
            <person name="Bradley K.W."/>
            <person name="Asai D.J."/>
            <person name="Bowman C.A."/>
            <person name="Russell D.A."/>
            <person name="Pope W.H."/>
            <person name="Jacobs-Sera D."/>
            <person name="Hendrix R.W."/>
            <person name="Hatfull G.F."/>
        </authorList>
    </citation>
    <scope>NUCLEOTIDE SEQUENCE [LARGE SCALE GENOMIC DNA]</scope>
    <source>
        <strain evidence="1 2">PUDD_83A45</strain>
    </source>
</reference>
<protein>
    <submittedName>
        <fullName evidence="1">2-hydroxyacid dehydrogenase</fullName>
    </submittedName>
</protein>
<proteinExistence type="predicted"/>
<dbReference type="Proteomes" id="UP000060016">
    <property type="component" value="Chromosome"/>
</dbReference>
<evidence type="ECO:0000313" key="1">
    <source>
        <dbReference type="EMBL" id="AKV59886.1"/>
    </source>
</evidence>
<dbReference type="EMBL" id="CP012342">
    <property type="protein sequence ID" value="AKV59886.1"/>
    <property type="molecule type" value="Genomic_DNA"/>
</dbReference>
<dbReference type="AlphaFoldDB" id="A0A0K1RFB0"/>
<dbReference type="Pfam" id="PF13310">
    <property type="entry name" value="Virulence_RhuM"/>
    <property type="match status" value="1"/>
</dbReference>
<dbReference type="PANTHER" id="PTHR35810">
    <property type="entry name" value="CYTOPLASMIC PROTEIN-RELATED"/>
    <property type="match status" value="1"/>
</dbReference>
<dbReference type="InterPro" id="IPR011204">
    <property type="entry name" value="Virulence_RhuM-like"/>
</dbReference>
<dbReference type="STRING" id="156976.AK829_06380"/>
<gene>
    <name evidence="1" type="ORF">AK829_06380</name>
</gene>
<sequence>MKNSRSPLTTHTDSTGEFVIYNTEDGRTEVHLRLIDGSVWMTQAEMSELFDVTRANISSHLTNIYADSELSRDRTIKKFLTVRTEGDRNVTRSTEHYNLDAIMAVGFRVRGPRGTQFRSWATTVLKEYLIKGFTLNDEKLKDPLGVDYFDELLARIRDIRSSEARLYLELRNIIALADDYDANSQRTHYLFAKIQDKLHYAITGNTAAEIIATRCDPSADNLGLTNWKGGVVRKGDVTTAKNYLTDDELRRLNFLVSGFLNYAQDQAERRKVIHMSDWLDKADQFIEFNDYEPLNDHGRITRKDANKLAEDRYSLYDTGRKGIEHREAENDLIEALKEADRKLISQRKRLHPRRKPD</sequence>
<accession>A0A0K1RFB0</accession>
<dbReference type="KEGG" id="crie:AK829_06380"/>
<dbReference type="PATRIC" id="fig|156976.3.peg.1268"/>
<keyword evidence="2" id="KW-1185">Reference proteome</keyword>
<organism evidence="1 2">
    <name type="scientific">Corynebacterium riegelii</name>
    <dbReference type="NCBI Taxonomy" id="156976"/>
    <lineage>
        <taxon>Bacteria</taxon>
        <taxon>Bacillati</taxon>
        <taxon>Actinomycetota</taxon>
        <taxon>Actinomycetes</taxon>
        <taxon>Mycobacteriales</taxon>
        <taxon>Corynebacteriaceae</taxon>
        <taxon>Corynebacterium</taxon>
    </lineage>
</organism>
<dbReference type="PIRSF" id="PIRSF015268">
    <property type="entry name" value="Virulence_RhuM"/>
    <property type="match status" value="1"/>
</dbReference>
<name>A0A0K1RFB0_9CORY</name>